<evidence type="ECO:0000313" key="1">
    <source>
        <dbReference type="EMBL" id="MDC3420659.1"/>
    </source>
</evidence>
<protein>
    <submittedName>
        <fullName evidence="1">FbpB family small basic protein</fullName>
    </submittedName>
</protein>
<accession>A0A9X3WNQ6</accession>
<organism evidence="1 2">
    <name type="scientific">Aquibacillus koreensis</name>
    <dbReference type="NCBI Taxonomy" id="279446"/>
    <lineage>
        <taxon>Bacteria</taxon>
        <taxon>Bacillati</taxon>
        <taxon>Bacillota</taxon>
        <taxon>Bacilli</taxon>
        <taxon>Bacillales</taxon>
        <taxon>Bacillaceae</taxon>
        <taxon>Aquibacillus</taxon>
    </lineage>
</organism>
<comment type="caution">
    <text evidence="1">The sequence shown here is derived from an EMBL/GenBank/DDBJ whole genome shotgun (WGS) entry which is preliminary data.</text>
</comment>
<dbReference type="RefSeq" id="WP_259865867.1">
    <property type="nucleotide sequence ID" value="NZ_JAMQJZ010000006.1"/>
</dbReference>
<dbReference type="InterPro" id="IPR025004">
    <property type="entry name" value="SenN/SenS"/>
</dbReference>
<sequence>MRQRKITFEQLVEKNKQELINDKHAMKQIEQQVEARQMNTNNKINEKKIY</sequence>
<keyword evidence="2" id="KW-1185">Reference proteome</keyword>
<dbReference type="AlphaFoldDB" id="A0A9X3WNQ6"/>
<dbReference type="Proteomes" id="UP001145072">
    <property type="component" value="Unassembled WGS sequence"/>
</dbReference>
<gene>
    <name evidence="1" type="ORF">NC661_09790</name>
</gene>
<dbReference type="EMBL" id="JAMQJZ010000006">
    <property type="protein sequence ID" value="MDC3420659.1"/>
    <property type="molecule type" value="Genomic_DNA"/>
</dbReference>
<name>A0A9X3WNQ6_9BACI</name>
<dbReference type="Pfam" id="PF13040">
    <property type="entry name" value="Fur_reg_FbpB"/>
    <property type="match status" value="1"/>
</dbReference>
<reference evidence="1" key="1">
    <citation type="submission" date="2022-06" db="EMBL/GenBank/DDBJ databases">
        <title>Aquibacillus sp. a new bacterium isolated from soil saline samples.</title>
        <authorList>
            <person name="Galisteo C."/>
            <person name="De La Haba R."/>
            <person name="Sanchez-Porro C."/>
            <person name="Ventosa A."/>
        </authorList>
    </citation>
    <scope>NUCLEOTIDE SEQUENCE</scope>
    <source>
        <strain evidence="1">JCM 12387</strain>
    </source>
</reference>
<proteinExistence type="predicted"/>
<evidence type="ECO:0000313" key="2">
    <source>
        <dbReference type="Proteomes" id="UP001145072"/>
    </source>
</evidence>